<name>A0A1H6IS78_9FLAO</name>
<accession>A0A1H6IS78</accession>
<keyword evidence="3" id="KW-1185">Reference proteome</keyword>
<dbReference type="PIRSF" id="PIRSF035652">
    <property type="entry name" value="CHP02436"/>
    <property type="match status" value="1"/>
</dbReference>
<dbReference type="AlphaFoldDB" id="A0A1H6IS78"/>
<dbReference type="Pfam" id="PF05635">
    <property type="entry name" value="23S_rRNA_IVP"/>
    <property type="match status" value="1"/>
</dbReference>
<reference evidence="4" key="4">
    <citation type="submission" date="2018-11" db="EMBL/GenBank/DDBJ databases">
        <title>Proposal to divide the Flavobacteriaceae and reorganize its genera based on Amino Acid Identity values calculated from whole genome sequences.</title>
        <authorList>
            <person name="Nicholson A.C."/>
            <person name="Gulvik C.A."/>
            <person name="Whitney A.M."/>
            <person name="Humrighouse B.W."/>
            <person name="Bell M."/>
            <person name="Holmes B."/>
            <person name="Steigerwalt A."/>
            <person name="Villarma A."/>
            <person name="Sheth M."/>
            <person name="Batra D."/>
            <person name="Pryor J."/>
            <person name="Bernardet J.-F."/>
            <person name="Hugo C."/>
            <person name="Kampfer P."/>
            <person name="Newman J."/>
            <person name="Mcquiston J."/>
        </authorList>
    </citation>
    <scope>NUCLEOTIDE SEQUENCE [LARGE SCALE GENOMIC DNA]</scope>
    <source>
        <strain evidence="4">DSM 22165</strain>
    </source>
</reference>
<evidence type="ECO:0000313" key="3">
    <source>
        <dbReference type="Proteomes" id="UP000198555"/>
    </source>
</evidence>
<dbReference type="NCBIfam" id="TIGR02436">
    <property type="entry name" value="four helix bundle protein"/>
    <property type="match status" value="1"/>
</dbReference>
<sequence length="116" mass="13238">MKENDLLNRTFVFGVNCLKFLKTLPNSYEINVVKVQLSKSSTSIGANYEESQAGSSRADFRNKIRIALREARETNYWLRIIKELEVSDNDKLSGLLQESLEIKNILGAILNKTKED</sequence>
<evidence type="ECO:0000313" key="4">
    <source>
        <dbReference type="Proteomes" id="UP000267623"/>
    </source>
</evidence>
<dbReference type="EMBL" id="RJTU01000053">
    <property type="protein sequence ID" value="ROI13588.1"/>
    <property type="molecule type" value="Genomic_DNA"/>
</dbReference>
<dbReference type="Proteomes" id="UP000267623">
    <property type="component" value="Unassembled WGS sequence"/>
</dbReference>
<dbReference type="Proteomes" id="UP000198555">
    <property type="component" value="Unassembled WGS sequence"/>
</dbReference>
<dbReference type="PANTHER" id="PTHR38471">
    <property type="entry name" value="FOUR HELIX BUNDLE PROTEIN"/>
    <property type="match status" value="1"/>
</dbReference>
<dbReference type="Gene3D" id="1.20.1440.60">
    <property type="entry name" value="23S rRNA-intervening sequence"/>
    <property type="match status" value="1"/>
</dbReference>
<proteinExistence type="predicted"/>
<reference evidence="3" key="1">
    <citation type="submission" date="2016-10" db="EMBL/GenBank/DDBJ databases">
        <authorList>
            <person name="Varghese N."/>
            <person name="Submissions S."/>
        </authorList>
    </citation>
    <scope>NUCLEOTIDE SEQUENCE [LARGE SCALE GENOMIC DNA]</scope>
    <source>
        <strain evidence="3">DSM 19326</strain>
    </source>
</reference>
<evidence type="ECO:0000313" key="2">
    <source>
        <dbReference type="EMBL" id="SEH49232.1"/>
    </source>
</evidence>
<dbReference type="SUPFAM" id="SSF158446">
    <property type="entry name" value="IVS-encoded protein-like"/>
    <property type="match status" value="1"/>
</dbReference>
<dbReference type="EMBL" id="FNWX01000007">
    <property type="protein sequence ID" value="SEH49232.1"/>
    <property type="molecule type" value="Genomic_DNA"/>
</dbReference>
<dbReference type="RefSeq" id="WP_089768710.1">
    <property type="nucleotide sequence ID" value="NZ_DALZAR010000012.1"/>
</dbReference>
<dbReference type="STRING" id="420404.SAMN05421793_10730"/>
<reference evidence="1" key="3">
    <citation type="submission" date="2018-11" db="EMBL/GenBank/DDBJ databases">
        <title>Proposal to divide the Flavobacteriaceae and reorganize its genera based on Amino Acid Identity values calculated from whole genome sequences.</title>
        <authorList>
            <person name="Nicholson A.C."/>
            <person name="Gulvik C.A."/>
            <person name="Whitney A.M."/>
            <person name="Humrighouse B.W."/>
            <person name="Bell M."/>
            <person name="Holmes B."/>
            <person name="Steigerwalt A."/>
            <person name="Villarma A."/>
            <person name="Sheth M."/>
            <person name="Batra D."/>
            <person name="Pryor J."/>
            <person name="Bernardet J.-F."/>
            <person name="Hugo C."/>
            <person name="Kampfer P."/>
            <person name="Newman J."/>
            <person name="Mcquiston J.R."/>
        </authorList>
    </citation>
    <scope>NUCLEOTIDE SEQUENCE [LARGE SCALE GENOMIC DNA]</scope>
    <source>
        <strain evidence="1">DSM 22165</strain>
    </source>
</reference>
<dbReference type="InterPro" id="IPR036583">
    <property type="entry name" value="23S_rRNA_IVS_sf"/>
</dbReference>
<organism evidence="2 3">
    <name type="scientific">Epilithonimonas hominis</name>
    <dbReference type="NCBI Taxonomy" id="420404"/>
    <lineage>
        <taxon>Bacteria</taxon>
        <taxon>Pseudomonadati</taxon>
        <taxon>Bacteroidota</taxon>
        <taxon>Flavobacteriia</taxon>
        <taxon>Flavobacteriales</taxon>
        <taxon>Weeksellaceae</taxon>
        <taxon>Chryseobacterium group</taxon>
        <taxon>Epilithonimonas</taxon>
    </lineage>
</organism>
<gene>
    <name evidence="1" type="ORF">EGH73_07560</name>
    <name evidence="2" type="ORF">SAMN05421793_10730</name>
</gene>
<dbReference type="PANTHER" id="PTHR38471:SF2">
    <property type="entry name" value="FOUR HELIX BUNDLE PROTEIN"/>
    <property type="match status" value="1"/>
</dbReference>
<protein>
    <submittedName>
        <fullName evidence="2">Four helix bundle protein</fullName>
    </submittedName>
</protein>
<reference evidence="2" key="2">
    <citation type="submission" date="2016-10" db="EMBL/GenBank/DDBJ databases">
        <authorList>
            <person name="de Groot N.N."/>
        </authorList>
    </citation>
    <scope>NUCLEOTIDE SEQUENCE [LARGE SCALE GENOMIC DNA]</scope>
    <source>
        <strain evidence="2">DSM 19326</strain>
    </source>
</reference>
<evidence type="ECO:0000313" key="1">
    <source>
        <dbReference type="EMBL" id="ROI13588.1"/>
    </source>
</evidence>
<dbReference type="InterPro" id="IPR012657">
    <property type="entry name" value="23S_rRNA-intervening_sequence"/>
</dbReference>